<keyword evidence="4" id="KW-1185">Reference proteome</keyword>
<feature type="region of interest" description="Disordered" evidence="1">
    <location>
        <begin position="26"/>
        <end position="78"/>
    </location>
</feature>
<dbReference type="InterPro" id="IPR019286">
    <property type="entry name" value="DUF2339_TM"/>
</dbReference>
<dbReference type="AlphaFoldDB" id="A0A517MPK7"/>
<feature type="transmembrane region" description="Helical" evidence="2">
    <location>
        <begin position="378"/>
        <end position="396"/>
    </location>
</feature>
<accession>A0A517MPK7</accession>
<feature type="transmembrane region" description="Helical" evidence="2">
    <location>
        <begin position="211"/>
        <end position="232"/>
    </location>
</feature>
<gene>
    <name evidence="3" type="ORF">HG15A2_00600</name>
</gene>
<name>A0A517MPK7_9BACT</name>
<dbReference type="RefSeq" id="WP_145056702.1">
    <property type="nucleotide sequence ID" value="NZ_CP036263.1"/>
</dbReference>
<feature type="transmembrane region" description="Helical" evidence="2">
    <location>
        <begin position="642"/>
        <end position="659"/>
    </location>
</feature>
<organism evidence="3 4">
    <name type="scientific">Adhaeretor mobilis</name>
    <dbReference type="NCBI Taxonomy" id="1930276"/>
    <lineage>
        <taxon>Bacteria</taxon>
        <taxon>Pseudomonadati</taxon>
        <taxon>Planctomycetota</taxon>
        <taxon>Planctomycetia</taxon>
        <taxon>Pirellulales</taxon>
        <taxon>Lacipirellulaceae</taxon>
        <taxon>Adhaeretor</taxon>
    </lineage>
</organism>
<feature type="transmembrane region" description="Helical" evidence="2">
    <location>
        <begin position="429"/>
        <end position="450"/>
    </location>
</feature>
<evidence type="ECO:0000313" key="3">
    <source>
        <dbReference type="EMBL" id="QDS96802.1"/>
    </source>
</evidence>
<dbReference type="PANTHER" id="PTHR38434">
    <property type="entry name" value="BLL2549 PROTEIN"/>
    <property type="match status" value="1"/>
</dbReference>
<sequence length="841" mass="92254">MPETPEPLPPWHKLQAALEKLESRVELLEQGRLEQGSQPSGASQSGEAPPSKPAAPDFAVPKQPIISIPPPLAERAEPSNVPVVLTEVSDLSNEAEPASTAEQSPFQQKIDAVKSQWTMFGDKQPSVGSSAPYSTTSTTYKPSKFEIEVARIKQQVADGLGLSSAGVRESDANYWEKFIGGQGMTWLGVASLALAVAFFIPWAWIHFELPAWIRVLTFHLSGLAVLGAALFLRKRNLPLLARSVAGLGIFILYASAFAMEHHYKLWGDSSRLMTLLDCTLITAGAVAIAVRYNSLPVAVMGALGGYVIPLLQQKRLQSVEDFQLTFSYLFFLNLALLVVATIRPWRFLKPLALGATMLMFLLWSRTAQSAVWPFEQMVIVHAVLFLLATTLPALVWKHRSRGFELATLAANSLWFVGTTWLLFRQRPDQQMALVCWGMSALHFALFAVSYRRLTNSDRMPRVQLAMAAVFFTLAIPLQLENATNYLAYAWAAEGLVFTAIGLYFRDDQMKATGALVLGLAIFRVVMFDFNAPAEMLHGMNLDRRFLTGLVVALGTMAAGTCYWWVPKFSADRPNDADPDVVGGSLLGLTVGTETGGLLLAVGNILALLSMCCQWDGRTILILWTLDAALLWVAAYRTRINSVRHYALLVSLLMVGGYAIREGARLDQAAGSIANVRCVSLLLVAALYFGAGWVERKLRATDETAHGDIKQGFEMDSLLHILGHFTLLSLITFEVHRFWNPGSSFQLINFRSRTVEEHVAYSVAWAVYAAAVVAAGFVLRYRLARLVGLAGLLAVAAKVFLIDLSSLPLILRVLALGVLGGLLLVTSYWYQKFAARIDGGDT</sequence>
<evidence type="ECO:0000256" key="1">
    <source>
        <dbReference type="SAM" id="MobiDB-lite"/>
    </source>
</evidence>
<feature type="transmembrane region" description="Helical" evidence="2">
    <location>
        <begin position="758"/>
        <end position="778"/>
    </location>
</feature>
<reference evidence="3 4" key="1">
    <citation type="submission" date="2019-02" db="EMBL/GenBank/DDBJ databases">
        <title>Deep-cultivation of Planctomycetes and their phenomic and genomic characterization uncovers novel biology.</title>
        <authorList>
            <person name="Wiegand S."/>
            <person name="Jogler M."/>
            <person name="Boedeker C."/>
            <person name="Pinto D."/>
            <person name="Vollmers J."/>
            <person name="Rivas-Marin E."/>
            <person name="Kohn T."/>
            <person name="Peeters S.H."/>
            <person name="Heuer A."/>
            <person name="Rast P."/>
            <person name="Oberbeckmann S."/>
            <person name="Bunk B."/>
            <person name="Jeske O."/>
            <person name="Meyerdierks A."/>
            <person name="Storesund J.E."/>
            <person name="Kallscheuer N."/>
            <person name="Luecker S."/>
            <person name="Lage O.M."/>
            <person name="Pohl T."/>
            <person name="Merkel B.J."/>
            <person name="Hornburger P."/>
            <person name="Mueller R.-W."/>
            <person name="Bruemmer F."/>
            <person name="Labrenz M."/>
            <person name="Spormann A.M."/>
            <person name="Op den Camp H."/>
            <person name="Overmann J."/>
            <person name="Amann R."/>
            <person name="Jetten M.S.M."/>
            <person name="Mascher T."/>
            <person name="Medema M.H."/>
            <person name="Devos D.P."/>
            <person name="Kaster A.-K."/>
            <person name="Ovreas L."/>
            <person name="Rohde M."/>
            <person name="Galperin M.Y."/>
            <person name="Jogler C."/>
        </authorList>
    </citation>
    <scope>NUCLEOTIDE SEQUENCE [LARGE SCALE GENOMIC DNA]</scope>
    <source>
        <strain evidence="3 4">HG15A2</strain>
    </source>
</reference>
<feature type="transmembrane region" description="Helical" evidence="2">
    <location>
        <begin position="511"/>
        <end position="533"/>
    </location>
</feature>
<feature type="transmembrane region" description="Helical" evidence="2">
    <location>
        <begin position="671"/>
        <end position="690"/>
    </location>
</feature>
<feature type="transmembrane region" description="Helical" evidence="2">
    <location>
        <begin position="785"/>
        <end position="803"/>
    </location>
</feature>
<dbReference type="EMBL" id="CP036263">
    <property type="protein sequence ID" value="QDS96802.1"/>
    <property type="molecule type" value="Genomic_DNA"/>
</dbReference>
<feature type="transmembrane region" description="Helical" evidence="2">
    <location>
        <begin position="403"/>
        <end position="423"/>
    </location>
</feature>
<dbReference type="KEGG" id="amob:HG15A2_00600"/>
<feature type="transmembrane region" description="Helical" evidence="2">
    <location>
        <begin position="618"/>
        <end position="635"/>
    </location>
</feature>
<evidence type="ECO:0000313" key="4">
    <source>
        <dbReference type="Proteomes" id="UP000319852"/>
    </source>
</evidence>
<feature type="transmembrane region" description="Helical" evidence="2">
    <location>
        <begin position="347"/>
        <end position="366"/>
    </location>
</feature>
<keyword evidence="2" id="KW-0812">Transmembrane</keyword>
<feature type="transmembrane region" description="Helical" evidence="2">
    <location>
        <begin position="809"/>
        <end position="829"/>
    </location>
</feature>
<keyword evidence="2" id="KW-1133">Transmembrane helix</keyword>
<feature type="transmembrane region" description="Helical" evidence="2">
    <location>
        <begin position="485"/>
        <end position="504"/>
    </location>
</feature>
<protein>
    <recommendedName>
        <fullName evidence="5">DUF2339 domain-containing protein</fullName>
    </recommendedName>
</protein>
<feature type="transmembrane region" description="Helical" evidence="2">
    <location>
        <begin position="271"/>
        <end position="290"/>
    </location>
</feature>
<keyword evidence="2" id="KW-0472">Membrane</keyword>
<feature type="transmembrane region" description="Helical" evidence="2">
    <location>
        <begin position="462"/>
        <end position="479"/>
    </location>
</feature>
<feature type="transmembrane region" description="Helical" evidence="2">
    <location>
        <begin position="295"/>
        <end position="312"/>
    </location>
</feature>
<dbReference type="Pfam" id="PF10101">
    <property type="entry name" value="DUF2339"/>
    <property type="match status" value="1"/>
</dbReference>
<proteinExistence type="predicted"/>
<dbReference type="PANTHER" id="PTHR38434:SF1">
    <property type="entry name" value="BLL2549 PROTEIN"/>
    <property type="match status" value="1"/>
</dbReference>
<feature type="transmembrane region" description="Helical" evidence="2">
    <location>
        <begin position="239"/>
        <end position="259"/>
    </location>
</feature>
<evidence type="ECO:0008006" key="5">
    <source>
        <dbReference type="Google" id="ProtNLM"/>
    </source>
</evidence>
<feature type="transmembrane region" description="Helical" evidence="2">
    <location>
        <begin position="717"/>
        <end position="738"/>
    </location>
</feature>
<feature type="transmembrane region" description="Helical" evidence="2">
    <location>
        <begin position="324"/>
        <end position="342"/>
    </location>
</feature>
<evidence type="ECO:0000256" key="2">
    <source>
        <dbReference type="SAM" id="Phobius"/>
    </source>
</evidence>
<feature type="transmembrane region" description="Helical" evidence="2">
    <location>
        <begin position="184"/>
        <end position="205"/>
    </location>
</feature>
<feature type="transmembrane region" description="Helical" evidence="2">
    <location>
        <begin position="585"/>
        <end position="606"/>
    </location>
</feature>
<dbReference type="OrthoDB" id="207428at2"/>
<feature type="transmembrane region" description="Helical" evidence="2">
    <location>
        <begin position="545"/>
        <end position="565"/>
    </location>
</feature>
<dbReference type="Proteomes" id="UP000319852">
    <property type="component" value="Chromosome"/>
</dbReference>
<feature type="compositionally biased region" description="Low complexity" evidence="1">
    <location>
        <begin position="35"/>
        <end position="46"/>
    </location>
</feature>